<keyword evidence="5" id="KW-1185">Reference proteome</keyword>
<feature type="domain" description="Plastocyanin-like" evidence="3">
    <location>
        <begin position="83"/>
        <end position="191"/>
    </location>
</feature>
<feature type="non-terminal residue" evidence="4">
    <location>
        <position position="1"/>
    </location>
</feature>
<gene>
    <name evidence="4" type="ORF">ACFQ07_18965</name>
</gene>
<evidence type="ECO:0000256" key="2">
    <source>
        <dbReference type="ARBA" id="ARBA00022723"/>
    </source>
</evidence>
<reference evidence="5" key="1">
    <citation type="journal article" date="2019" name="Int. J. Syst. Evol. Microbiol.">
        <title>The Global Catalogue of Microorganisms (GCM) 10K type strain sequencing project: providing services to taxonomists for standard genome sequencing and annotation.</title>
        <authorList>
            <consortium name="The Broad Institute Genomics Platform"/>
            <consortium name="The Broad Institute Genome Sequencing Center for Infectious Disease"/>
            <person name="Wu L."/>
            <person name="Ma J."/>
        </authorList>
    </citation>
    <scope>NUCLEOTIDE SEQUENCE [LARGE SCALE GENOMIC DNA]</scope>
    <source>
        <strain evidence="5">JCM 31696</strain>
    </source>
</reference>
<dbReference type="PANTHER" id="PTHR48267:SF1">
    <property type="entry name" value="BILIRUBIN OXIDASE"/>
    <property type="match status" value="1"/>
</dbReference>
<dbReference type="InterPro" id="IPR008972">
    <property type="entry name" value="Cupredoxin"/>
</dbReference>
<evidence type="ECO:0000313" key="4">
    <source>
        <dbReference type="EMBL" id="MFD0854328.1"/>
    </source>
</evidence>
<dbReference type="SUPFAM" id="SSF49503">
    <property type="entry name" value="Cupredoxins"/>
    <property type="match status" value="1"/>
</dbReference>
<name>A0ABW3CKT9_9ACTN</name>
<sequence length="192" mass="21396">APVRHATLRMSPAERFDIVVDFSRYPVGSSVTLVNLADTGGAGRVMRFHITRKAADDSAIPDRLSDIPPLTPEGAHRRLVFSRNGSQWQINGKPFDPAVPHLRPRFGVTERWSILSVERHPFHLHGAFFHVLGRGASGPGPYDAGWKDTVEMAPGTEIHLAVRFDAYRGRYLAHCHNLEHEDMAMMATLQVT</sequence>
<dbReference type="Gene3D" id="2.60.40.420">
    <property type="entry name" value="Cupredoxins - blue copper proteins"/>
    <property type="match status" value="2"/>
</dbReference>
<dbReference type="InterPro" id="IPR002355">
    <property type="entry name" value="Cu_oxidase_Cu_BS"/>
</dbReference>
<evidence type="ECO:0000313" key="5">
    <source>
        <dbReference type="Proteomes" id="UP001597083"/>
    </source>
</evidence>
<evidence type="ECO:0000259" key="3">
    <source>
        <dbReference type="Pfam" id="PF07731"/>
    </source>
</evidence>
<dbReference type="InterPro" id="IPR011706">
    <property type="entry name" value="Cu-oxidase_C"/>
</dbReference>
<evidence type="ECO:0000256" key="1">
    <source>
        <dbReference type="ARBA" id="ARBA00010609"/>
    </source>
</evidence>
<comment type="caution">
    <text evidence="4">The sequence shown here is derived from an EMBL/GenBank/DDBJ whole genome shotgun (WGS) entry which is preliminary data.</text>
</comment>
<protein>
    <submittedName>
        <fullName evidence="4">Multicopper oxidase family protein</fullName>
    </submittedName>
</protein>
<accession>A0ABW3CKT9</accession>
<dbReference type="EMBL" id="JBHTIR010002858">
    <property type="protein sequence ID" value="MFD0854328.1"/>
    <property type="molecule type" value="Genomic_DNA"/>
</dbReference>
<keyword evidence="2" id="KW-0479">Metal-binding</keyword>
<organism evidence="4 5">
    <name type="scientific">Actinomadura adrarensis</name>
    <dbReference type="NCBI Taxonomy" id="1819600"/>
    <lineage>
        <taxon>Bacteria</taxon>
        <taxon>Bacillati</taxon>
        <taxon>Actinomycetota</taxon>
        <taxon>Actinomycetes</taxon>
        <taxon>Streptosporangiales</taxon>
        <taxon>Thermomonosporaceae</taxon>
        <taxon>Actinomadura</taxon>
    </lineage>
</organism>
<dbReference type="InterPro" id="IPR045087">
    <property type="entry name" value="Cu-oxidase_fam"/>
</dbReference>
<comment type="similarity">
    <text evidence="1">Belongs to the multicopper oxidase family.</text>
</comment>
<dbReference type="PROSITE" id="PS00080">
    <property type="entry name" value="MULTICOPPER_OXIDASE2"/>
    <property type="match status" value="1"/>
</dbReference>
<dbReference type="Pfam" id="PF07731">
    <property type="entry name" value="Cu-oxidase_2"/>
    <property type="match status" value="1"/>
</dbReference>
<proteinExistence type="inferred from homology"/>
<dbReference type="PANTHER" id="PTHR48267">
    <property type="entry name" value="CUPREDOXIN SUPERFAMILY PROTEIN"/>
    <property type="match status" value="1"/>
</dbReference>
<dbReference type="Proteomes" id="UP001597083">
    <property type="component" value="Unassembled WGS sequence"/>
</dbReference>